<gene>
    <name evidence="1" type="ORF">AYI69_g8854</name>
</gene>
<comment type="caution">
    <text evidence="1">The sequence shown here is derived from an EMBL/GenBank/DDBJ whole genome shotgun (WGS) entry which is preliminary data.</text>
</comment>
<dbReference type="EMBL" id="LSSM01004934">
    <property type="protein sequence ID" value="OMJ13780.1"/>
    <property type="molecule type" value="Genomic_DNA"/>
</dbReference>
<keyword evidence="2" id="KW-1185">Reference proteome</keyword>
<evidence type="ECO:0000313" key="2">
    <source>
        <dbReference type="Proteomes" id="UP000187429"/>
    </source>
</evidence>
<accession>A0A1R1XGN1</accession>
<dbReference type="AlphaFoldDB" id="A0A1R1XGN1"/>
<organism evidence="1 2">
    <name type="scientific">Smittium culicis</name>
    <dbReference type="NCBI Taxonomy" id="133412"/>
    <lineage>
        <taxon>Eukaryota</taxon>
        <taxon>Fungi</taxon>
        <taxon>Fungi incertae sedis</taxon>
        <taxon>Zoopagomycota</taxon>
        <taxon>Kickxellomycotina</taxon>
        <taxon>Harpellomycetes</taxon>
        <taxon>Harpellales</taxon>
        <taxon>Legeriomycetaceae</taxon>
        <taxon>Smittium</taxon>
    </lineage>
</organism>
<reference evidence="2" key="1">
    <citation type="submission" date="2017-01" db="EMBL/GenBank/DDBJ databases">
        <authorList>
            <person name="Wang Y."/>
            <person name="White M."/>
            <person name="Kvist S."/>
            <person name="Moncalvo J.-M."/>
        </authorList>
    </citation>
    <scope>NUCLEOTIDE SEQUENCE [LARGE SCALE GENOMIC DNA]</scope>
    <source>
        <strain evidence="2">ID-206-W2</strain>
    </source>
</reference>
<sequence>MLTPVCGYRDYDPFDSHDFEFSR</sequence>
<name>A0A1R1XGN1_9FUNG</name>
<protein>
    <submittedName>
        <fullName evidence="1">Uncharacterized protein</fullName>
    </submittedName>
</protein>
<evidence type="ECO:0000313" key="1">
    <source>
        <dbReference type="EMBL" id="OMJ13780.1"/>
    </source>
</evidence>
<dbReference type="Proteomes" id="UP000187429">
    <property type="component" value="Unassembled WGS sequence"/>
</dbReference>
<proteinExistence type="predicted"/>
<feature type="non-terminal residue" evidence="1">
    <location>
        <position position="23"/>
    </location>
</feature>